<dbReference type="EMBL" id="SAWZ01000006">
    <property type="protein sequence ID" value="RXR04333.1"/>
    <property type="molecule type" value="Genomic_DNA"/>
</dbReference>
<dbReference type="GO" id="GO:0005829">
    <property type="term" value="C:cytosol"/>
    <property type="evidence" value="ECO:0007669"/>
    <property type="project" value="TreeGrafter"/>
</dbReference>
<evidence type="ECO:0000256" key="2">
    <source>
        <dbReference type="ARBA" id="ARBA00010493"/>
    </source>
</evidence>
<dbReference type="RefSeq" id="WP_129471604.1">
    <property type="nucleotide sequence ID" value="NZ_SAWZ01000006.1"/>
</dbReference>
<evidence type="ECO:0000256" key="1">
    <source>
        <dbReference type="ARBA" id="ARBA00004496"/>
    </source>
</evidence>
<evidence type="ECO:0000313" key="8">
    <source>
        <dbReference type="EMBL" id="RXR04333.1"/>
    </source>
</evidence>
<dbReference type="GO" id="GO:0002949">
    <property type="term" value="P:tRNA threonylcarbamoyladenosine modification"/>
    <property type="evidence" value="ECO:0007669"/>
    <property type="project" value="InterPro"/>
</dbReference>
<dbReference type="InterPro" id="IPR000905">
    <property type="entry name" value="Gcp-like_dom"/>
</dbReference>
<organism evidence="8 9">
    <name type="scientific">Pseudoxanthomonas composti</name>
    <dbReference type="NCBI Taxonomy" id="2137479"/>
    <lineage>
        <taxon>Bacteria</taxon>
        <taxon>Pseudomonadati</taxon>
        <taxon>Pseudomonadota</taxon>
        <taxon>Gammaproteobacteria</taxon>
        <taxon>Lysobacterales</taxon>
        <taxon>Lysobacteraceae</taxon>
        <taxon>Pseudoxanthomonas</taxon>
    </lineage>
</organism>
<keyword evidence="8" id="KW-0808">Transferase</keyword>
<dbReference type="CDD" id="cd24032">
    <property type="entry name" value="ASKHA_NBD_TsaB"/>
    <property type="match status" value="1"/>
</dbReference>
<dbReference type="PANTHER" id="PTHR11735:SF11">
    <property type="entry name" value="TRNA THREONYLCARBAMOYLADENOSINE BIOSYNTHESIS PROTEIN TSAB"/>
    <property type="match status" value="1"/>
</dbReference>
<dbReference type="FunFam" id="3.30.420.40:FF:000097">
    <property type="entry name" value="tRNA threonylcarbamoyladenosine biosynthesis protein TsaB"/>
    <property type="match status" value="1"/>
</dbReference>
<dbReference type="InterPro" id="IPR022496">
    <property type="entry name" value="T6A_TsaB"/>
</dbReference>
<dbReference type="AlphaFoldDB" id="A0A4Q1JTN1"/>
<dbReference type="SUPFAM" id="SSF53067">
    <property type="entry name" value="Actin-like ATPase domain"/>
    <property type="match status" value="2"/>
</dbReference>
<evidence type="ECO:0000259" key="7">
    <source>
        <dbReference type="Pfam" id="PF00814"/>
    </source>
</evidence>
<reference evidence="8 9" key="1">
    <citation type="submission" date="2019-01" db="EMBL/GenBank/DDBJ databases">
        <title>Pseudoxanthomonas composti sp. nov., isolated from compost.</title>
        <authorList>
            <person name="Yang G."/>
        </authorList>
    </citation>
    <scope>NUCLEOTIDE SEQUENCE [LARGE SCALE GENOMIC DNA]</scope>
    <source>
        <strain evidence="8 9">GSS15</strain>
    </source>
</reference>
<feature type="domain" description="Gcp-like" evidence="7">
    <location>
        <begin position="29"/>
        <end position="195"/>
    </location>
</feature>
<gene>
    <name evidence="8" type="primary">tsaB</name>
    <name evidence="8" type="ORF">EPA99_12715</name>
</gene>
<dbReference type="NCBIfam" id="TIGR03725">
    <property type="entry name" value="T6A_YeaZ"/>
    <property type="match status" value="1"/>
</dbReference>
<protein>
    <recommendedName>
        <fullName evidence="3">tRNA threonylcarbamoyladenosine biosynthesis protein TsaB</fullName>
    </recommendedName>
    <alternativeName>
        <fullName evidence="6">t(6)A37 threonylcarbamoyladenosine biosynthesis protein TsaB</fullName>
    </alternativeName>
</protein>
<keyword evidence="5" id="KW-0819">tRNA processing</keyword>
<proteinExistence type="inferred from homology"/>
<comment type="subcellular location">
    <subcellularLocation>
        <location evidence="1">Cytoplasm</location>
    </subcellularLocation>
</comment>
<evidence type="ECO:0000256" key="4">
    <source>
        <dbReference type="ARBA" id="ARBA00022490"/>
    </source>
</evidence>
<accession>A0A4Q1JTN1</accession>
<dbReference type="PANTHER" id="PTHR11735">
    <property type="entry name" value="TRNA N6-ADENOSINE THREONYLCARBAMOYLTRANSFERASE"/>
    <property type="match status" value="1"/>
</dbReference>
<dbReference type="InterPro" id="IPR043129">
    <property type="entry name" value="ATPase_NBD"/>
</dbReference>
<evidence type="ECO:0000256" key="3">
    <source>
        <dbReference type="ARBA" id="ARBA00019012"/>
    </source>
</evidence>
<dbReference type="Proteomes" id="UP000289784">
    <property type="component" value="Unassembled WGS sequence"/>
</dbReference>
<keyword evidence="4" id="KW-0963">Cytoplasm</keyword>
<sequence length="236" mass="24400">MKLLAFETSTEACSVAVYLDGQVRERHDIAPRRHAELALPWADALLAEAGLARAQLDAIAVGRGPGAFTGVRLAIALAQGVALALDRPLIGVSTLEVLACRAPTEATQVLAAIDARMGEVYAAAFQRAGQGWSALDAERVCAPEAVALPALAVADWHGVGTGFAAQDGALARHLDWPPARLDAAALPHAGDLARLAAAAYAQGARPAPETIEPAYLRNNVALTLVEQQAARAAKGA</sequence>
<name>A0A4Q1JTN1_9GAMM</name>
<dbReference type="OrthoDB" id="9809995at2"/>
<evidence type="ECO:0000313" key="9">
    <source>
        <dbReference type="Proteomes" id="UP000289784"/>
    </source>
</evidence>
<comment type="caution">
    <text evidence="8">The sequence shown here is derived from an EMBL/GenBank/DDBJ whole genome shotgun (WGS) entry which is preliminary data.</text>
</comment>
<keyword evidence="9" id="KW-1185">Reference proteome</keyword>
<dbReference type="GO" id="GO:0016740">
    <property type="term" value="F:transferase activity"/>
    <property type="evidence" value="ECO:0007669"/>
    <property type="project" value="UniProtKB-KW"/>
</dbReference>
<dbReference type="Gene3D" id="3.30.420.40">
    <property type="match status" value="2"/>
</dbReference>
<evidence type="ECO:0000256" key="5">
    <source>
        <dbReference type="ARBA" id="ARBA00022694"/>
    </source>
</evidence>
<dbReference type="Pfam" id="PF00814">
    <property type="entry name" value="TsaD"/>
    <property type="match status" value="1"/>
</dbReference>
<comment type="similarity">
    <text evidence="2">Belongs to the KAE1 / TsaD family. TsaB subfamily.</text>
</comment>
<evidence type="ECO:0000256" key="6">
    <source>
        <dbReference type="ARBA" id="ARBA00032446"/>
    </source>
</evidence>